<name>A0A066WYK1_COLSU</name>
<dbReference type="HOGENOM" id="CLU_036731_0_0_1"/>
<dbReference type="STRING" id="1173701.A0A066WYK1"/>
<proteinExistence type="predicted"/>
<dbReference type="InterPro" id="IPR019410">
    <property type="entry name" value="Methyltransf_16"/>
</dbReference>
<accession>A0A066WYK1</accession>
<gene>
    <name evidence="1" type="ORF">CSUB01_06086</name>
</gene>
<dbReference type="eggNOG" id="KOG2793">
    <property type="taxonomic scope" value="Eukaryota"/>
</dbReference>
<evidence type="ECO:0000313" key="2">
    <source>
        <dbReference type="Proteomes" id="UP000027238"/>
    </source>
</evidence>
<dbReference type="InterPro" id="IPR029063">
    <property type="entry name" value="SAM-dependent_MTases_sf"/>
</dbReference>
<dbReference type="Gene3D" id="3.40.50.150">
    <property type="entry name" value="Vaccinia Virus protein VP39"/>
    <property type="match status" value="1"/>
</dbReference>
<reference evidence="2" key="1">
    <citation type="journal article" date="2014" name="Genome Announc.">
        <title>Draft genome sequence of Colletotrichum sublineola, a destructive pathogen of cultivated sorghum.</title>
        <authorList>
            <person name="Baroncelli R."/>
            <person name="Sanz-Martin J.M."/>
            <person name="Rech G.E."/>
            <person name="Sukno S.A."/>
            <person name="Thon M.R."/>
        </authorList>
    </citation>
    <scope>NUCLEOTIDE SEQUENCE [LARGE SCALE GENOMIC DNA]</scope>
    <source>
        <strain evidence="2">TX430BB</strain>
    </source>
</reference>
<dbReference type="AlphaFoldDB" id="A0A066WYK1"/>
<evidence type="ECO:0000313" key="1">
    <source>
        <dbReference type="EMBL" id="KDN60499.1"/>
    </source>
</evidence>
<dbReference type="PANTHER" id="PTHR14614">
    <property type="entry name" value="HEPATOCELLULAR CARCINOMA-ASSOCIATED ANTIGEN"/>
    <property type="match status" value="1"/>
</dbReference>
<dbReference type="EMBL" id="JMSE01001502">
    <property type="protein sequence ID" value="KDN60499.1"/>
    <property type="molecule type" value="Genomic_DNA"/>
</dbReference>
<dbReference type="OMA" id="LYENLDW"/>
<dbReference type="OrthoDB" id="413520at2759"/>
<organism evidence="1 2">
    <name type="scientific">Colletotrichum sublineola</name>
    <name type="common">Sorghum anthracnose fungus</name>
    <dbReference type="NCBI Taxonomy" id="1173701"/>
    <lineage>
        <taxon>Eukaryota</taxon>
        <taxon>Fungi</taxon>
        <taxon>Dikarya</taxon>
        <taxon>Ascomycota</taxon>
        <taxon>Pezizomycotina</taxon>
        <taxon>Sordariomycetes</taxon>
        <taxon>Hypocreomycetidae</taxon>
        <taxon>Glomerellales</taxon>
        <taxon>Glomerellaceae</taxon>
        <taxon>Colletotrichum</taxon>
        <taxon>Colletotrichum graminicola species complex</taxon>
    </lineage>
</organism>
<dbReference type="GO" id="GO:0008757">
    <property type="term" value="F:S-adenosylmethionine-dependent methyltransferase activity"/>
    <property type="evidence" value="ECO:0007669"/>
    <property type="project" value="UniProtKB-ARBA"/>
</dbReference>
<keyword evidence="2" id="KW-1185">Reference proteome</keyword>
<dbReference type="Proteomes" id="UP000027238">
    <property type="component" value="Unassembled WGS sequence"/>
</dbReference>
<dbReference type="SUPFAM" id="SSF53335">
    <property type="entry name" value="S-adenosyl-L-methionine-dependent methyltransferases"/>
    <property type="match status" value="1"/>
</dbReference>
<dbReference type="PANTHER" id="PTHR14614:SF132">
    <property type="entry name" value="PROTEIN-LYSINE METHYLTRANSFERASE C42C1.13"/>
    <property type="match status" value="1"/>
</dbReference>
<sequence>MHYIRLLRAPKLTFEKGRKHPWSLNVVLTVTTDLGDSFLNPDDHEPVKLKVSAGWEQLSKGAKGDSMFMAAEKVLSWTPGMRVLKADIPAQYLTTSSLPNSGLGPLRVHIRASGIQSAEKAIDVVFAGFQGDCGKIVPVWADVQTPDHSEAPTTCVRRLAHGDRDSEPFIEIEEDIGESIARHIWDAGMMAISRVWLVNDRDAINAAKHPWHMKRLHGLLFGGEPLNILELGCGVGILGNGLAQIMTREEPEGKSSILMTDLPEAEQRARANIARLAAAGTASIRPEYEDLDWDDGRKGELGPLVSARAWDLIVMSDCTYNVDVLPSLINTWTAVHVHNISRSGPRSSPVRTYVYVAWKKRHPDENEFWDLVDDAGWVLREEDAVDLPVLGGETEKIFSYLFETRSQRYERVAATATWKCLDRAGAKPRSSGTSKDGPDGVFNASETRALGMPEFVTGLDTAILAVVMKVQQQACPGSKSSSRPPRLRPLATLLASIEHAYLQLIDTFGNPENRKKKNMQHQAFTGRLRPEYSILALTGII</sequence>
<dbReference type="Pfam" id="PF10294">
    <property type="entry name" value="Methyltransf_16"/>
    <property type="match status" value="1"/>
</dbReference>
<dbReference type="GO" id="GO:0005829">
    <property type="term" value="C:cytosol"/>
    <property type="evidence" value="ECO:0007669"/>
    <property type="project" value="TreeGrafter"/>
</dbReference>
<protein>
    <submittedName>
        <fullName evidence="1">Uncharacterized protein</fullName>
    </submittedName>
</protein>
<comment type="caution">
    <text evidence="1">The sequence shown here is derived from an EMBL/GenBank/DDBJ whole genome shotgun (WGS) entry which is preliminary data.</text>
</comment>